<evidence type="ECO:0000313" key="1">
    <source>
        <dbReference type="EMBL" id="CAG2254887.1"/>
    </source>
</evidence>
<organism evidence="1 2">
    <name type="scientific">Mytilus edulis</name>
    <name type="common">Blue mussel</name>
    <dbReference type="NCBI Taxonomy" id="6550"/>
    <lineage>
        <taxon>Eukaryota</taxon>
        <taxon>Metazoa</taxon>
        <taxon>Spiralia</taxon>
        <taxon>Lophotrochozoa</taxon>
        <taxon>Mollusca</taxon>
        <taxon>Bivalvia</taxon>
        <taxon>Autobranchia</taxon>
        <taxon>Pteriomorphia</taxon>
        <taxon>Mytilida</taxon>
        <taxon>Mytiloidea</taxon>
        <taxon>Mytilidae</taxon>
        <taxon>Mytilinae</taxon>
        <taxon>Mytilus</taxon>
    </lineage>
</organism>
<accession>A0A8S3VF72</accession>
<dbReference type="Proteomes" id="UP000683360">
    <property type="component" value="Unassembled WGS sequence"/>
</dbReference>
<dbReference type="AlphaFoldDB" id="A0A8S3VF72"/>
<proteinExistence type="predicted"/>
<keyword evidence="2" id="KW-1185">Reference proteome</keyword>
<comment type="caution">
    <text evidence="1">The sequence shown here is derived from an EMBL/GenBank/DDBJ whole genome shotgun (WGS) entry which is preliminary data.</text>
</comment>
<reference evidence="1" key="1">
    <citation type="submission" date="2021-03" db="EMBL/GenBank/DDBJ databases">
        <authorList>
            <person name="Bekaert M."/>
        </authorList>
    </citation>
    <scope>NUCLEOTIDE SEQUENCE</scope>
</reference>
<evidence type="ECO:0000313" key="2">
    <source>
        <dbReference type="Proteomes" id="UP000683360"/>
    </source>
</evidence>
<sequence>MAATRENHLYDSCLLFFLRVKEHGCYKRESSEGAWLLQERITFVYYSFKSEEAWLLKSLSENGTTREESCSKDQYDSCFIILLRVKKSATRENHLYDSCLLFFKSEEAWLLQERITCMTVILLFFLSEGAWPLQERITCISVVYYSFRVKEHSCYKRESLSEEAWLLQERTTCTSYYYSFKSEAWLLQERNPTCSPVHLLFFLRVTCIQLLKRESLAWQFVLLFFLRSEEAWLLQENHLVKEHGCKRESLISVVYLLRVKSMAATRENHVSEEAWLLQERITCITVVYYSFKSEGHGCCKGESLSEGAWSQQERESLMTLFIILFKSEESMAARENHLYDSCKAWLLQERITCITVVYYSFKSEGAWLLQERNHLYDSLFIILLRVKEHGRCKRESLVHQLFIILFKSEEAWLLQRIRELFIILFKDKEACT</sequence>
<gene>
    <name evidence="1" type="ORF">MEDL_66330</name>
</gene>
<dbReference type="EMBL" id="CAJPWZ010003256">
    <property type="protein sequence ID" value="CAG2254887.1"/>
    <property type="molecule type" value="Genomic_DNA"/>
</dbReference>
<name>A0A8S3VF72_MYTED</name>
<protein>
    <submittedName>
        <fullName evidence="1">Uncharacterized protein</fullName>
    </submittedName>
</protein>